<dbReference type="PROSITE" id="PS50042">
    <property type="entry name" value="CNMP_BINDING_3"/>
    <property type="match status" value="2"/>
</dbReference>
<sequence>MKKTSSAVNIKPWNELKNIEEREWSYSPLASFSNLLASPKNKLGFRDHIISTNHLKNNEKMLVKIAELDRDTPKENKVLTQDSSLPDILSSKIKPRLNLSKARNSSSHRNININQGKNINDAVHSSSQSPTGKISLELASRGMKTPNKNNTGHTHNSFIYNSIESCNNIDKIPSPQNKHEPNLLETYKFLESLGSRKSTSEILLSAGLLYKDRPVNQSHKKSSKNQVKSSYSPRRHYAYSPIPDTYSLSLQCVDFLVEELQKPGFDRDVDTMYDLTRHLKFFIQYKADIVKQMLRVANYEFYNKGQMIFKEGDVGRCLYVVLRGSIAVQQEPIRLGEMPYIVNSRYDGEVIGEYAIVRGNINNANDKRTASCFSGEKCHLIKITAEDYMKSVRANIDVGSKILTFLCGLGPFEHIPSIDLALLANTLNKVSYGLEEPVLEANSIPKGMFIVYQGRVKITYPAKIAQYSESKNKISYKMSMKDFQLPRGSYFGQRVLAGDRTPAKYSVISASAQTSILAITPHEFSLLFTFKDETLKYLTSSPQFDLNPPHNFS</sequence>
<evidence type="ECO:0000313" key="2">
    <source>
        <dbReference type="EMBL" id="CAG9312802.1"/>
    </source>
</evidence>
<dbReference type="SUPFAM" id="SSF51206">
    <property type="entry name" value="cAMP-binding domain-like"/>
    <property type="match status" value="2"/>
</dbReference>
<name>A0AAU9II13_9CILI</name>
<dbReference type="InterPro" id="IPR014710">
    <property type="entry name" value="RmlC-like_jellyroll"/>
</dbReference>
<accession>A0AAU9II13</accession>
<reference evidence="2" key="1">
    <citation type="submission" date="2021-09" db="EMBL/GenBank/DDBJ databases">
        <authorList>
            <consortium name="AG Swart"/>
            <person name="Singh M."/>
            <person name="Singh A."/>
            <person name="Seah K."/>
            <person name="Emmerich C."/>
        </authorList>
    </citation>
    <scope>NUCLEOTIDE SEQUENCE</scope>
    <source>
        <strain evidence="2">ATCC30299</strain>
    </source>
</reference>
<evidence type="ECO:0000259" key="1">
    <source>
        <dbReference type="PROSITE" id="PS50042"/>
    </source>
</evidence>
<dbReference type="EMBL" id="CAJZBQ010000009">
    <property type="protein sequence ID" value="CAG9312802.1"/>
    <property type="molecule type" value="Genomic_DNA"/>
</dbReference>
<dbReference type="InterPro" id="IPR018490">
    <property type="entry name" value="cNMP-bd_dom_sf"/>
</dbReference>
<protein>
    <recommendedName>
        <fullName evidence="1">Cyclic nucleotide-binding domain-containing protein</fullName>
    </recommendedName>
</protein>
<evidence type="ECO:0000313" key="3">
    <source>
        <dbReference type="Proteomes" id="UP001162131"/>
    </source>
</evidence>
<dbReference type="Proteomes" id="UP001162131">
    <property type="component" value="Unassembled WGS sequence"/>
</dbReference>
<dbReference type="PANTHER" id="PTHR23011:SF28">
    <property type="entry name" value="CYCLIC NUCLEOTIDE-BINDING DOMAIN CONTAINING PROTEIN"/>
    <property type="match status" value="1"/>
</dbReference>
<feature type="domain" description="Cyclic nucleotide-binding" evidence="1">
    <location>
        <begin position="281"/>
        <end position="390"/>
    </location>
</feature>
<dbReference type="Gene3D" id="2.60.120.10">
    <property type="entry name" value="Jelly Rolls"/>
    <property type="match status" value="2"/>
</dbReference>
<comment type="caution">
    <text evidence="2">The sequence shown here is derived from an EMBL/GenBank/DDBJ whole genome shotgun (WGS) entry which is preliminary data.</text>
</comment>
<dbReference type="CDD" id="cd00038">
    <property type="entry name" value="CAP_ED"/>
    <property type="match status" value="1"/>
</dbReference>
<dbReference type="AlphaFoldDB" id="A0AAU9II13"/>
<gene>
    <name evidence="2" type="ORF">BSTOLATCC_MIC7594</name>
</gene>
<feature type="domain" description="Cyclic nucleotide-binding" evidence="1">
    <location>
        <begin position="411"/>
        <end position="528"/>
    </location>
</feature>
<keyword evidence="3" id="KW-1185">Reference proteome</keyword>
<organism evidence="2 3">
    <name type="scientific">Blepharisma stoltei</name>
    <dbReference type="NCBI Taxonomy" id="1481888"/>
    <lineage>
        <taxon>Eukaryota</taxon>
        <taxon>Sar</taxon>
        <taxon>Alveolata</taxon>
        <taxon>Ciliophora</taxon>
        <taxon>Postciliodesmatophora</taxon>
        <taxon>Heterotrichea</taxon>
        <taxon>Heterotrichida</taxon>
        <taxon>Blepharismidae</taxon>
        <taxon>Blepharisma</taxon>
    </lineage>
</organism>
<proteinExistence type="predicted"/>
<dbReference type="InterPro" id="IPR000595">
    <property type="entry name" value="cNMP-bd_dom"/>
</dbReference>
<dbReference type="PANTHER" id="PTHR23011">
    <property type="entry name" value="CYCLIC NUCLEOTIDE-BINDING DOMAIN CONTAINING PROTEIN"/>
    <property type="match status" value="1"/>
</dbReference>
<dbReference type="Pfam" id="PF00027">
    <property type="entry name" value="cNMP_binding"/>
    <property type="match status" value="1"/>
</dbReference>